<name>A0ABW7KW26_9BURK</name>
<evidence type="ECO:0000313" key="2">
    <source>
        <dbReference type="Proteomes" id="UP001609186"/>
    </source>
</evidence>
<gene>
    <name evidence="1" type="ORF">ACGTRS_01225</name>
</gene>
<keyword evidence="2" id="KW-1185">Reference proteome</keyword>
<evidence type="ECO:0000313" key="1">
    <source>
        <dbReference type="EMBL" id="MFH5249846.1"/>
    </source>
</evidence>
<sequence length="77" mass="8324">MSHTIHLAGVCDGVALDSAIREFQGGYVVAYQTTKRAGTKVPNLVNFEERGKIFPSQEAAFAASRKSLKSAIEANRI</sequence>
<comment type="caution">
    <text evidence="1">The sequence shown here is derived from an EMBL/GenBank/DDBJ whole genome shotgun (WGS) entry which is preliminary data.</text>
</comment>
<accession>A0ABW7KW26</accession>
<reference evidence="1 2" key="1">
    <citation type="submission" date="2024-10" db="EMBL/GenBank/DDBJ databases">
        <title>Burkholderia semiarida in Mexico.</title>
        <authorList>
            <person name="Estrada P."/>
        </authorList>
    </citation>
    <scope>NUCLEOTIDE SEQUENCE [LARGE SCALE GENOMIC DNA]</scope>
    <source>
        <strain evidence="1 2">CLM7-1</strain>
    </source>
</reference>
<organism evidence="1 2">
    <name type="scientific">Burkholderia semiarida</name>
    <dbReference type="NCBI Taxonomy" id="2843303"/>
    <lineage>
        <taxon>Bacteria</taxon>
        <taxon>Pseudomonadati</taxon>
        <taxon>Pseudomonadota</taxon>
        <taxon>Betaproteobacteria</taxon>
        <taxon>Burkholderiales</taxon>
        <taxon>Burkholderiaceae</taxon>
        <taxon>Burkholderia</taxon>
        <taxon>Burkholderia cepacia complex</taxon>
    </lineage>
</organism>
<dbReference type="Proteomes" id="UP001609186">
    <property type="component" value="Unassembled WGS sequence"/>
</dbReference>
<protein>
    <submittedName>
        <fullName evidence="1">Uncharacterized protein</fullName>
    </submittedName>
</protein>
<dbReference type="EMBL" id="JBIMPM010000001">
    <property type="protein sequence ID" value="MFH5249846.1"/>
    <property type="molecule type" value="Genomic_DNA"/>
</dbReference>
<dbReference type="RefSeq" id="WP_395128334.1">
    <property type="nucleotide sequence ID" value="NZ_JBIMPM010000001.1"/>
</dbReference>
<proteinExistence type="predicted"/>